<accession>A0A1I5EVM0</accession>
<evidence type="ECO:0000313" key="2">
    <source>
        <dbReference type="EMBL" id="SFO15554.1"/>
    </source>
</evidence>
<dbReference type="STRING" id="455193.SAMN05421805_11060"/>
<dbReference type="AlphaFoldDB" id="A0A1I5EVM0"/>
<dbReference type="EMBL" id="FOUP01000010">
    <property type="protein sequence ID" value="SFO15554.1"/>
    <property type="molecule type" value="Genomic_DNA"/>
</dbReference>
<proteinExistence type="predicted"/>
<organism evidence="2 3">
    <name type="scientific">Saccharopolyspora antimicrobica</name>
    <dbReference type="NCBI Taxonomy" id="455193"/>
    <lineage>
        <taxon>Bacteria</taxon>
        <taxon>Bacillati</taxon>
        <taxon>Actinomycetota</taxon>
        <taxon>Actinomycetes</taxon>
        <taxon>Pseudonocardiales</taxon>
        <taxon>Pseudonocardiaceae</taxon>
        <taxon>Saccharopolyspora</taxon>
    </lineage>
</organism>
<gene>
    <name evidence="2" type="ORF">SAMN05421805_11060</name>
</gene>
<protein>
    <submittedName>
        <fullName evidence="2">TAP-like protein</fullName>
    </submittedName>
</protein>
<dbReference type="Pfam" id="PF08386">
    <property type="entry name" value="Abhydrolase_4"/>
    <property type="match status" value="1"/>
</dbReference>
<sequence length="42" mass="4396">MTADEGGHGVYPFGASTCAKNAVTEFLTTGRRPPQDLACPVE</sequence>
<evidence type="ECO:0000259" key="1">
    <source>
        <dbReference type="Pfam" id="PF08386"/>
    </source>
</evidence>
<dbReference type="Proteomes" id="UP000199398">
    <property type="component" value="Unassembled WGS sequence"/>
</dbReference>
<name>A0A1I5EVM0_9PSEU</name>
<dbReference type="InterPro" id="IPR013595">
    <property type="entry name" value="Pept_S33_TAP-like_C"/>
</dbReference>
<reference evidence="2 3" key="1">
    <citation type="submission" date="2016-10" db="EMBL/GenBank/DDBJ databases">
        <authorList>
            <person name="de Groot N.N."/>
        </authorList>
    </citation>
    <scope>NUCLEOTIDE SEQUENCE [LARGE SCALE GENOMIC DNA]</scope>
    <source>
        <strain evidence="2 3">CPCC 201259</strain>
    </source>
</reference>
<feature type="domain" description="Peptidase S33 tripeptidyl aminopeptidase-like C-terminal" evidence="1">
    <location>
        <begin position="1"/>
        <end position="39"/>
    </location>
</feature>
<evidence type="ECO:0000313" key="3">
    <source>
        <dbReference type="Proteomes" id="UP000199398"/>
    </source>
</evidence>